<accession>A0A1X0VD29</accession>
<dbReference type="eggNOG" id="COG0726">
    <property type="taxonomic scope" value="Bacteria"/>
</dbReference>
<dbReference type="PROSITE" id="PS51257">
    <property type="entry name" value="PROKAR_LIPOPROTEIN"/>
    <property type="match status" value="1"/>
</dbReference>
<organism evidence="1 2">
    <name type="scientific">Leuconostoc pseudomesenteroides</name>
    <dbReference type="NCBI Taxonomy" id="33968"/>
    <lineage>
        <taxon>Bacteria</taxon>
        <taxon>Bacillati</taxon>
        <taxon>Bacillota</taxon>
        <taxon>Bacilli</taxon>
        <taxon>Lactobacillales</taxon>
        <taxon>Lactobacillaceae</taxon>
        <taxon>Leuconostoc</taxon>
    </lineage>
</organism>
<evidence type="ECO:0000313" key="2">
    <source>
        <dbReference type="Proteomes" id="UP000192288"/>
    </source>
</evidence>
<gene>
    <name evidence="1" type="ORF">BMR96_06340</name>
</gene>
<dbReference type="InterPro" id="IPR051398">
    <property type="entry name" value="Polysacch_Deacetylase"/>
</dbReference>
<dbReference type="InterPro" id="IPR011330">
    <property type="entry name" value="Glyco_hydro/deAcase_b/a-brl"/>
</dbReference>
<evidence type="ECO:0000313" key="1">
    <source>
        <dbReference type="EMBL" id="ORI97591.1"/>
    </source>
</evidence>
<proteinExistence type="predicted"/>
<evidence type="ECO:0008006" key="3">
    <source>
        <dbReference type="Google" id="ProtNLM"/>
    </source>
</evidence>
<dbReference type="SUPFAM" id="SSF88713">
    <property type="entry name" value="Glycoside hydrolase/deacetylase"/>
    <property type="match status" value="1"/>
</dbReference>
<dbReference type="Proteomes" id="UP000192288">
    <property type="component" value="Unassembled WGS sequence"/>
</dbReference>
<sequence>MKKVAYMVLVMLLGIVACWSVGKMSQTKKSATSAPKAVLTGKSHKANSVAQAKLDYQQYNYAKSLKSITNDNSFKAKALKKEIEASQSNLVTWNDPDKYSHLFFHSLIVDPTRAFTSQKAQGYKDYMVTIGEFNKMLTQLYAKGYVLVNSERLVKKNDKGELVFDGVSLPKGKTPLVLSQDDVNYYEYMINSGFASKLVATKNGIKNEYIDANGKTSVGNYDLVPIVDEFIKDHPDFSYRGDKGTLAVTGYNGVLGYRTSVSQYGDTAKTKRETKKALKVVAALKADGWNFASHSWGHLNMKTSSVADVKLDTDRWEKEVQPVVGKTNILIFPFGADIGDWQGYQDNNEKFAYLRQKGFEIYENVDASHTSWGEMTTKYYRQARINVDGIRMTDDLNGTNSVLNPFFNTSEVIDSTNRNK</sequence>
<dbReference type="STRING" id="33968.BMS77_03570"/>
<dbReference type="RefSeq" id="WP_080519085.1">
    <property type="nucleotide sequence ID" value="NZ_MPLS01000020.1"/>
</dbReference>
<dbReference type="GO" id="GO:0005975">
    <property type="term" value="P:carbohydrate metabolic process"/>
    <property type="evidence" value="ECO:0007669"/>
    <property type="project" value="InterPro"/>
</dbReference>
<comment type="caution">
    <text evidence="1">The sequence shown here is derived from an EMBL/GenBank/DDBJ whole genome shotgun (WGS) entry which is preliminary data.</text>
</comment>
<dbReference type="PANTHER" id="PTHR34216">
    <property type="match status" value="1"/>
</dbReference>
<dbReference type="AlphaFoldDB" id="A0A1X0VD29"/>
<name>A0A1X0VD29_LEUPS</name>
<dbReference type="EMBL" id="MPLS01000020">
    <property type="protein sequence ID" value="ORI97591.1"/>
    <property type="molecule type" value="Genomic_DNA"/>
</dbReference>
<dbReference type="Gene3D" id="3.20.20.370">
    <property type="entry name" value="Glycoside hydrolase/deacetylase"/>
    <property type="match status" value="1"/>
</dbReference>
<dbReference type="PANTHER" id="PTHR34216:SF3">
    <property type="entry name" value="POLY-BETA-1,6-N-ACETYL-D-GLUCOSAMINE N-DEACETYLASE"/>
    <property type="match status" value="1"/>
</dbReference>
<protein>
    <recommendedName>
        <fullName evidence="3">NodB homology domain-containing protein</fullName>
    </recommendedName>
</protein>
<reference evidence="1 2" key="1">
    <citation type="journal article" date="2017" name="Front. Microbiol.">
        <title>Genomic Characterization of Dairy Associated Leuconostoc Species and Diversity of Leuconostocs in Undefined Mixed Mesophilic Starter Cultures.</title>
        <authorList>
            <person name="Frantzen C.A."/>
            <person name="Kot W."/>
            <person name="Pedersen T.B."/>
            <person name="Ardo Y.M."/>
            <person name="Broadbent J.R."/>
            <person name="Neve H."/>
            <person name="Hansen L.H."/>
            <person name="Dal Bello F."/>
            <person name="Ostlie H.M."/>
            <person name="Kleppen H.P."/>
            <person name="Vogensen F.K."/>
            <person name="Holo H."/>
        </authorList>
    </citation>
    <scope>NUCLEOTIDE SEQUENCE [LARGE SCALE GENOMIC DNA]</scope>
    <source>
        <strain evidence="1 2">LMGCF08</strain>
    </source>
</reference>